<gene>
    <name evidence="2" type="ORF">HPHPA11_1416</name>
</gene>
<dbReference type="EMBL" id="AOTW01000001">
    <property type="protein sequence ID" value="ENH60255.1"/>
    <property type="molecule type" value="Genomic_DNA"/>
</dbReference>
<dbReference type="Proteomes" id="UP000012243">
    <property type="component" value="Unassembled WGS sequence"/>
</dbReference>
<sequence length="66" mass="7624">MFNAANLLTQSSLMEDWVGLRFFVCFVLKMAQNLFCFITFRFLALAALSAYICSRGLKILGFWVFQ</sequence>
<evidence type="ECO:0000313" key="2">
    <source>
        <dbReference type="EMBL" id="ENH60255.1"/>
    </source>
</evidence>
<name>N4TRM9_HELPX</name>
<protein>
    <submittedName>
        <fullName evidence="2">Uncharacterized protein</fullName>
    </submittedName>
</protein>
<dbReference type="AlphaFoldDB" id="N4TRM9"/>
<proteinExistence type="predicted"/>
<evidence type="ECO:0000256" key="1">
    <source>
        <dbReference type="SAM" id="Phobius"/>
    </source>
</evidence>
<organism evidence="2 3">
    <name type="scientific">Helicobacter pylori Hp A-11</name>
    <dbReference type="NCBI Taxonomy" id="992035"/>
    <lineage>
        <taxon>Bacteria</taxon>
        <taxon>Pseudomonadati</taxon>
        <taxon>Campylobacterota</taxon>
        <taxon>Epsilonproteobacteria</taxon>
        <taxon>Campylobacterales</taxon>
        <taxon>Helicobacteraceae</taxon>
        <taxon>Helicobacter</taxon>
    </lineage>
</organism>
<keyword evidence="1" id="KW-0472">Membrane</keyword>
<evidence type="ECO:0000313" key="3">
    <source>
        <dbReference type="Proteomes" id="UP000012243"/>
    </source>
</evidence>
<keyword evidence="1" id="KW-1133">Transmembrane helix</keyword>
<reference evidence="2 3" key="1">
    <citation type="submission" date="2013-02" db="EMBL/GenBank/DDBJ databases">
        <title>Comparative Sequence Analysis of H. pylori Isolates.</title>
        <authorList>
            <person name="Blanchard T.G."/>
            <person name="Czinn S.J."/>
            <person name="McCracken C.M."/>
            <person name="Abolude K.A."/>
            <person name="Shefchek K.S."/>
            <person name="Maroo A.M."/>
            <person name="Santana-Cruz I.S."/>
            <person name="Tallon L.J."/>
            <person name="Ficke F.W.F."/>
        </authorList>
    </citation>
    <scope>NUCLEOTIDE SEQUENCE [LARGE SCALE GENOMIC DNA]</scope>
    <source>
        <strain evidence="2 3">Hp A-11</strain>
    </source>
</reference>
<keyword evidence="1" id="KW-0812">Transmembrane</keyword>
<accession>N4TRM9</accession>
<dbReference type="PATRIC" id="fig|992035.3.peg.1378"/>
<comment type="caution">
    <text evidence="2">The sequence shown here is derived from an EMBL/GenBank/DDBJ whole genome shotgun (WGS) entry which is preliminary data.</text>
</comment>
<feature type="transmembrane region" description="Helical" evidence="1">
    <location>
        <begin position="20"/>
        <end position="53"/>
    </location>
</feature>